<dbReference type="RefSeq" id="XP_013385792.2">
    <property type="nucleotide sequence ID" value="XM_013530338.2"/>
</dbReference>
<dbReference type="KEGG" id="lak:106155465"/>
<dbReference type="GO" id="GO:0005856">
    <property type="term" value="C:cytoskeleton"/>
    <property type="evidence" value="ECO:0007669"/>
    <property type="project" value="TreeGrafter"/>
</dbReference>
<feature type="compositionally biased region" description="Basic residues" evidence="3">
    <location>
        <begin position="469"/>
        <end position="482"/>
    </location>
</feature>
<feature type="compositionally biased region" description="Basic and acidic residues" evidence="3">
    <location>
        <begin position="398"/>
        <end position="409"/>
    </location>
</feature>
<evidence type="ECO:0000256" key="1">
    <source>
        <dbReference type="ARBA" id="ARBA00004496"/>
    </source>
</evidence>
<dbReference type="SUPFAM" id="SSF50729">
    <property type="entry name" value="PH domain-like"/>
    <property type="match status" value="1"/>
</dbReference>
<dbReference type="Pfam" id="PF09380">
    <property type="entry name" value="FERM_C"/>
    <property type="match status" value="1"/>
</dbReference>
<dbReference type="FunFam" id="1.20.80.10:FF:000003">
    <property type="entry name" value="Tyrosine-protein phosphatase non-receptor type 4"/>
    <property type="match status" value="1"/>
</dbReference>
<dbReference type="InterPro" id="IPR014847">
    <property type="entry name" value="FA"/>
</dbReference>
<dbReference type="InterPro" id="IPR019749">
    <property type="entry name" value="Band_41_domain"/>
</dbReference>
<organism evidence="5 6">
    <name type="scientific">Lingula anatina</name>
    <name type="common">Brachiopod</name>
    <name type="synonym">Lingula unguis</name>
    <dbReference type="NCBI Taxonomy" id="7574"/>
    <lineage>
        <taxon>Eukaryota</taxon>
        <taxon>Metazoa</taxon>
        <taxon>Spiralia</taxon>
        <taxon>Lophotrochozoa</taxon>
        <taxon>Brachiopoda</taxon>
        <taxon>Linguliformea</taxon>
        <taxon>Lingulata</taxon>
        <taxon>Lingulida</taxon>
        <taxon>Linguloidea</taxon>
        <taxon>Lingulidae</taxon>
        <taxon>Lingula</taxon>
    </lineage>
</organism>
<feature type="region of interest" description="Disordered" evidence="3">
    <location>
        <begin position="440"/>
        <end position="494"/>
    </location>
</feature>
<dbReference type="InterPro" id="IPR019747">
    <property type="entry name" value="FERM_CS"/>
</dbReference>
<dbReference type="Gene3D" id="2.30.29.30">
    <property type="entry name" value="Pleckstrin-homology domain (PH domain)/Phosphotyrosine-binding domain (PTB)"/>
    <property type="match status" value="1"/>
</dbReference>
<dbReference type="SUPFAM" id="SSF47031">
    <property type="entry name" value="Second domain of FERM"/>
    <property type="match status" value="1"/>
</dbReference>
<dbReference type="GO" id="GO:0005737">
    <property type="term" value="C:cytoplasm"/>
    <property type="evidence" value="ECO:0007669"/>
    <property type="project" value="UniProtKB-SubCell"/>
</dbReference>
<keyword evidence="5" id="KW-1185">Reference proteome</keyword>
<feature type="compositionally biased region" description="Basic residues" evidence="3">
    <location>
        <begin position="532"/>
        <end position="544"/>
    </location>
</feature>
<comment type="subcellular location">
    <subcellularLocation>
        <location evidence="1">Cytoplasm</location>
    </subcellularLocation>
</comment>
<dbReference type="InterPro" id="IPR018980">
    <property type="entry name" value="FERM_PH-like_C"/>
</dbReference>
<dbReference type="CDD" id="cd14473">
    <property type="entry name" value="FERM_B-lobe"/>
    <property type="match status" value="1"/>
</dbReference>
<dbReference type="CDD" id="cd13186">
    <property type="entry name" value="FERM_C_NBL4_NBL5"/>
    <property type="match status" value="1"/>
</dbReference>
<dbReference type="SMART" id="SM00295">
    <property type="entry name" value="B41"/>
    <property type="match status" value="1"/>
</dbReference>
<reference evidence="6" key="1">
    <citation type="submission" date="2025-08" db="UniProtKB">
        <authorList>
            <consortium name="RefSeq"/>
        </authorList>
    </citation>
    <scope>IDENTIFICATION</scope>
    <source>
        <tissue evidence="6">Gonads</tissue>
    </source>
</reference>
<dbReference type="AlphaFoldDB" id="A0A1S3HIF7"/>
<dbReference type="Proteomes" id="UP000085678">
    <property type="component" value="Unplaced"/>
</dbReference>
<proteinExistence type="predicted"/>
<dbReference type="PROSITE" id="PS50057">
    <property type="entry name" value="FERM_3"/>
    <property type="match status" value="1"/>
</dbReference>
<evidence type="ECO:0000313" key="5">
    <source>
        <dbReference type="Proteomes" id="UP000085678"/>
    </source>
</evidence>
<evidence type="ECO:0000259" key="4">
    <source>
        <dbReference type="PROSITE" id="PS50057"/>
    </source>
</evidence>
<protein>
    <submittedName>
        <fullName evidence="6">Band 4.1-like protein 4</fullName>
    </submittedName>
</protein>
<accession>A0A1S3HIF7</accession>
<dbReference type="FunFam" id="2.30.29.30:FF:000002">
    <property type="entry name" value="Band 4.1-like protein 5 isoform 1"/>
    <property type="match status" value="1"/>
</dbReference>
<feature type="compositionally biased region" description="Polar residues" evidence="3">
    <location>
        <begin position="587"/>
        <end position="603"/>
    </location>
</feature>
<dbReference type="GO" id="GO:0031032">
    <property type="term" value="P:actomyosin structure organization"/>
    <property type="evidence" value="ECO:0007669"/>
    <property type="project" value="TreeGrafter"/>
</dbReference>
<feature type="compositionally biased region" description="Low complexity" evidence="3">
    <location>
        <begin position="575"/>
        <end position="586"/>
    </location>
</feature>
<dbReference type="InterPro" id="IPR014352">
    <property type="entry name" value="FERM/acyl-CoA-bd_prot_sf"/>
</dbReference>
<evidence type="ECO:0000256" key="3">
    <source>
        <dbReference type="SAM" id="MobiDB-lite"/>
    </source>
</evidence>
<dbReference type="InterPro" id="IPR035963">
    <property type="entry name" value="FERM_2"/>
</dbReference>
<evidence type="ECO:0000313" key="6">
    <source>
        <dbReference type="RefSeq" id="XP_013385792.2"/>
    </source>
</evidence>
<gene>
    <name evidence="6" type="primary">LOC106155465</name>
</gene>
<dbReference type="GeneID" id="106155465"/>
<dbReference type="SMART" id="SM01196">
    <property type="entry name" value="FERM_C"/>
    <property type="match status" value="1"/>
</dbReference>
<sequence length="715" mass="81610">MSEAGAPHTLYFGVKFYAADPCKLHEEITRYQFFLQVKKDALQGRMPIPFDIAAELCAFAVQSELGDFDPKRHLKGYVSEFRFVPNQTEELEDRIARIHKTLAGQVPAVAEYMFLDKVKWLEMYGTDLHPVLGEGNLEYFVGLTPTGIVVFRNKSKAGNYFWPRISKVSFKGKTFHIRVKDKNNDESTYGFELATRPACKHLWKCAVEHHAFFRMHQATETVSTGKLFSLGSKNRYSGRSEKQSSQEPASRPQPHVLRTPSRRQQRRTASDVPISNGIVGNDDGGFLDYPDGMVTTVVQPKSERSHRQGHSNAADSPRSTRSAPWEMGNSVKGGMYTTGRDSPMSTRSEKMKFPGPRRSRESGSESEASYHHRRRGHHSRKSDNESDQERRRRRRSRHENSGSESEASHQRRYRHRRSGQDMLSSEAKWKEVQRKLEKNDMIASPEGRAHSMKSNGSLASDHGSEDSGKRKRRTRRRSRSPGKRPPEELRQHFEYDLVDPETIGLNEEQMRDIPYTKVETSAEPFKIKYSPHMRQRYKSPRRRSHGSDLNEAGMGRIPGGEPVPAHQQMYPPPTTQQMYQSNTQQQKYPSNTQQQKYPSSAQQHNRRSMPEVQYKNAYGHQNNGEEMVQPPPSVQKAELHTAPIVKTKPVAVFTALAPDNIPHPYPIMPLEDITNLSKNNKFSKPSDGKHQHHDSGLGIDQELSSSPKYVCVYNS</sequence>
<dbReference type="SMART" id="SM01195">
    <property type="entry name" value="FA"/>
    <property type="match status" value="1"/>
</dbReference>
<dbReference type="Pfam" id="PF08736">
    <property type="entry name" value="FA"/>
    <property type="match status" value="1"/>
</dbReference>
<dbReference type="PANTHER" id="PTHR23280">
    <property type="entry name" value="4.1 G PROTEIN"/>
    <property type="match status" value="1"/>
</dbReference>
<dbReference type="PANTHER" id="PTHR23280:SF4">
    <property type="entry name" value="BAND 4.1-LIKE PROTEIN 4A"/>
    <property type="match status" value="1"/>
</dbReference>
<dbReference type="InterPro" id="IPR011993">
    <property type="entry name" value="PH-like_dom_sf"/>
</dbReference>
<feature type="region of interest" description="Disordered" evidence="3">
    <location>
        <begin position="678"/>
        <end position="702"/>
    </location>
</feature>
<dbReference type="InterPro" id="IPR019748">
    <property type="entry name" value="FERM_central"/>
</dbReference>
<dbReference type="GO" id="GO:0016020">
    <property type="term" value="C:membrane"/>
    <property type="evidence" value="ECO:0007669"/>
    <property type="project" value="UniProtKB-ARBA"/>
</dbReference>
<keyword evidence="2" id="KW-0963">Cytoplasm</keyword>
<name>A0A1S3HIF7_LINAN</name>
<dbReference type="InterPro" id="IPR000299">
    <property type="entry name" value="FERM_domain"/>
</dbReference>
<dbReference type="Gene3D" id="1.20.80.10">
    <property type="match status" value="1"/>
</dbReference>
<dbReference type="InParanoid" id="A0A1S3HIF7"/>
<dbReference type="PROSITE" id="PS00661">
    <property type="entry name" value="FERM_2"/>
    <property type="match status" value="1"/>
</dbReference>
<feature type="compositionally biased region" description="Polar residues" evidence="3">
    <location>
        <begin position="310"/>
        <end position="322"/>
    </location>
</feature>
<feature type="region of interest" description="Disordered" evidence="3">
    <location>
        <begin position="233"/>
        <end position="427"/>
    </location>
</feature>
<dbReference type="Pfam" id="PF00373">
    <property type="entry name" value="FERM_M"/>
    <property type="match status" value="1"/>
</dbReference>
<feature type="domain" description="FERM" evidence="4">
    <location>
        <begin position="1"/>
        <end position="217"/>
    </location>
</feature>
<feature type="compositionally biased region" description="Basic and acidic residues" evidence="3">
    <location>
        <begin position="484"/>
        <end position="494"/>
    </location>
</feature>
<evidence type="ECO:0000256" key="2">
    <source>
        <dbReference type="ARBA" id="ARBA00022490"/>
    </source>
</evidence>
<feature type="region of interest" description="Disordered" evidence="3">
    <location>
        <begin position="532"/>
        <end position="608"/>
    </location>
</feature>
<dbReference type="OrthoDB" id="6235974at2759"/>
<feature type="compositionally biased region" description="Basic and acidic residues" evidence="3">
    <location>
        <begin position="684"/>
        <end position="695"/>
    </location>
</feature>
<dbReference type="STRING" id="7574.A0A1S3HIF7"/>
<feature type="compositionally biased region" description="Basic and acidic residues" evidence="3">
    <location>
        <begin position="381"/>
        <end position="390"/>
    </location>
</feature>
<feature type="compositionally biased region" description="Basic and acidic residues" evidence="3">
    <location>
        <begin position="347"/>
        <end position="363"/>
    </location>
</feature>
<feature type="compositionally biased region" description="Basic residues" evidence="3">
    <location>
        <begin position="371"/>
        <end position="380"/>
    </location>
</feature>